<dbReference type="InterPro" id="IPR013320">
    <property type="entry name" value="ConA-like_dom_sf"/>
</dbReference>
<dbReference type="KEGG" id="vg:56215269"/>
<feature type="region of interest" description="Disordered" evidence="2">
    <location>
        <begin position="165"/>
        <end position="214"/>
    </location>
</feature>
<dbReference type="EMBL" id="LR597636">
    <property type="protein sequence ID" value="VUF53369.1"/>
    <property type="molecule type" value="Genomic_DNA"/>
</dbReference>
<dbReference type="InterPro" id="IPR008969">
    <property type="entry name" value="CarboxyPept-like_regulatory"/>
</dbReference>
<evidence type="ECO:0000313" key="5">
    <source>
        <dbReference type="Proteomes" id="UP000426334"/>
    </source>
</evidence>
<feature type="compositionally biased region" description="Polar residues" evidence="2">
    <location>
        <begin position="175"/>
        <end position="213"/>
    </location>
</feature>
<feature type="region of interest" description="Disordered" evidence="2">
    <location>
        <begin position="242"/>
        <end position="281"/>
    </location>
</feature>
<dbReference type="SUPFAM" id="SSF49464">
    <property type="entry name" value="Carboxypeptidase regulatory domain-like"/>
    <property type="match status" value="1"/>
</dbReference>
<dbReference type="Proteomes" id="UP000426334">
    <property type="component" value="Chromosome"/>
</dbReference>
<keyword evidence="1" id="KW-0175">Coiled coil</keyword>
<dbReference type="RefSeq" id="YP_009909659.1">
    <property type="nucleotide sequence ID" value="NC_049949.1"/>
</dbReference>
<evidence type="ECO:0000259" key="3">
    <source>
        <dbReference type="Pfam" id="PF08400"/>
    </source>
</evidence>
<feature type="compositionally biased region" description="Low complexity" evidence="2">
    <location>
        <begin position="272"/>
        <end position="281"/>
    </location>
</feature>
<reference evidence="5" key="1">
    <citation type="submission" date="2019-06" db="EMBL/GenBank/DDBJ databases">
        <authorList>
            <person name="Petit M.-A."/>
            <person name="Lossouarn J."/>
        </authorList>
    </citation>
    <scope>NUCLEOTIDE SEQUENCE [LARGE SCALE GENOMIC DNA]</scope>
</reference>
<dbReference type="SUPFAM" id="SSF49899">
    <property type="entry name" value="Concanavalin A-like lectins/glucanases"/>
    <property type="match status" value="1"/>
</dbReference>
<dbReference type="InterPro" id="IPR013609">
    <property type="entry name" value="Stf-like_N"/>
</dbReference>
<feature type="coiled-coil region" evidence="1">
    <location>
        <begin position="103"/>
        <end position="130"/>
    </location>
</feature>
<dbReference type="Gene3D" id="2.60.40.1120">
    <property type="entry name" value="Carboxypeptidase-like, regulatory domain"/>
    <property type="match status" value="1"/>
</dbReference>
<dbReference type="GeneID" id="56215269"/>
<protein>
    <submittedName>
        <fullName evidence="4">Phage tail fiber protein</fullName>
    </submittedName>
</protein>
<sequence length="791" mass="82749">MAVQISGVLKDGAGKPIQNCTIQLKAKRNSTTVLVNTVASENPDEAGRYSMDVEYGQYSVILLVEGFPPSHAGTITVYEGSRPGTLNDFLGAMTEDDVMPEALRRFEEMVEEAARNAEAASQSAAAAKKSETAAASSKNAAKTSETNAANSAQAAAASQTASANSATAAKKSETNAKNSETAAKTSETNAKSSQTAAKTSETNAKASETAAKNSQVAAAQSESAAAGSATSAAGSATATANSQKAAKTSETNAKSSQTAAKTSETNAKASETAAKSSQDAAAQSESAAASSASAAAASATASANSQKAAKTSETNAKVSETAAANSAKASAASQTAAKASEDAAREYASQAAEPYKYVLQPLPDVWIPFNDSLDMIAGFSPGYKKIAIGDDVVQVASDKQVNFSRASTATYINKSGELKTAEINEPRFECDGLLIEGQRTNYMLNSESPASWGKSSNMDVPETGTDSFGFTYGKFVCNDSLVGQTSAINMASIAATKSVDVSGDNKYVTTSCRFKTERQVRLRIRFDKYDGSATTFLGDAYIDTQTLEISMTGGAAGRITARVRKDKTTGWIFAEATIQAIDGELKIGSQIQYSPGQGGATVSGDYIYLATPQVENGPCVSSFIISGGSATTRASDLVSIPTRNNLYKLPFTFLLEIHKNWDIAPNAAPRVWDIAAANTGQSAIAAINRGSGKLYMSLSNPSGSYVNSAATDVFAEKTTFGCIAKADGHFHVVTNGKAVNEVYCEYNGVTADKNIRFGGQTNTGERHLFGHIRNFRIWHKELNDRQLKEVV</sequence>
<feature type="domain" description="Lambda-like tail fibre protein N-terminal" evidence="3">
    <location>
        <begin position="1"/>
        <end position="131"/>
    </location>
</feature>
<feature type="compositionally biased region" description="Polar residues" evidence="2">
    <location>
        <begin position="244"/>
        <end position="269"/>
    </location>
</feature>
<name>A0A653FU05_9CAUD</name>
<organism evidence="4 5">
    <name type="scientific">Escherichia phage ev207</name>
    <dbReference type="NCBI Taxonomy" id="2847062"/>
    <lineage>
        <taxon>Viruses</taxon>
        <taxon>Duplodnaviria</taxon>
        <taxon>Heunggongvirae</taxon>
        <taxon>Uroviricota</taxon>
        <taxon>Caudoviricetes</taxon>
        <taxon>Jouyvirus</taxon>
        <taxon>Jouyvirus ev207</taxon>
    </lineage>
</organism>
<feature type="region of interest" description="Disordered" evidence="2">
    <location>
        <begin position="136"/>
        <end position="155"/>
    </location>
</feature>
<evidence type="ECO:0000256" key="1">
    <source>
        <dbReference type="SAM" id="Coils"/>
    </source>
</evidence>
<evidence type="ECO:0000313" key="4">
    <source>
        <dbReference type="EMBL" id="VUF53369.1"/>
    </source>
</evidence>
<dbReference type="Pfam" id="PF08400">
    <property type="entry name" value="phage_tail_N"/>
    <property type="match status" value="1"/>
</dbReference>
<accession>A0A653FU05</accession>
<proteinExistence type="predicted"/>
<keyword evidence="5" id="KW-1185">Reference proteome</keyword>
<evidence type="ECO:0000256" key="2">
    <source>
        <dbReference type="SAM" id="MobiDB-lite"/>
    </source>
</evidence>